<dbReference type="InterPro" id="IPR027417">
    <property type="entry name" value="P-loop_NTPase"/>
</dbReference>
<sequence length="383" mass="43398">MLFSSIPGLEETKEKIIQAVKDNHLAHALLFHGQEGSPNLKMALALSTYLHCAQPGENDACGICPACQKMAKLIHPDMNFVFPMPGEGKESGEEDKEKEKKTDFVGSFRKFALESPYGNVSDWIHHNDIEKKQLNISKGAARQIIKTISLKSFEGGYKIMLIWAPEYLHPSAANSLLKVLEEPPQKTLFLLVTTQPEQLLTTILSRTQKIMVRGFSDDEVRDHLLTEGLCSKEGADQVTQLADGNMREAYRLVDEVRDENTSFVRDWFRLCFSLKINEIFKHAEIFSASDKESQKAYLLSGLNVIREVLLKKAQLDSLMRSASEDRDFIEKLGVNVLDEIKMSKIYEALNEAHYHLERNANAKILFAELSFRLYNIMKIKSGS</sequence>
<dbReference type="PANTHER" id="PTHR11669">
    <property type="entry name" value="REPLICATION FACTOR C / DNA POLYMERASE III GAMMA-TAU SUBUNIT"/>
    <property type="match status" value="1"/>
</dbReference>
<dbReference type="RefSeq" id="WP_019597572.1">
    <property type="nucleotide sequence ID" value="NZ_FNQC01000006.1"/>
</dbReference>
<evidence type="ECO:0000313" key="2">
    <source>
        <dbReference type="Proteomes" id="UP000199663"/>
    </source>
</evidence>
<gene>
    <name evidence="1" type="ORF">SAMN05444412_10626</name>
</gene>
<evidence type="ECO:0000313" key="1">
    <source>
        <dbReference type="EMBL" id="SDZ11327.1"/>
    </source>
</evidence>
<dbReference type="SUPFAM" id="SSF52540">
    <property type="entry name" value="P-loop containing nucleoside triphosphate hydrolases"/>
    <property type="match status" value="1"/>
</dbReference>
<organism evidence="1 2">
    <name type="scientific">Rhodonellum ikkaensis</name>
    <dbReference type="NCBI Taxonomy" id="336829"/>
    <lineage>
        <taxon>Bacteria</taxon>
        <taxon>Pseudomonadati</taxon>
        <taxon>Bacteroidota</taxon>
        <taxon>Cytophagia</taxon>
        <taxon>Cytophagales</taxon>
        <taxon>Cytophagaceae</taxon>
        <taxon>Rhodonellum</taxon>
    </lineage>
</organism>
<dbReference type="Pfam" id="PF13177">
    <property type="entry name" value="DNA_pol3_delta2"/>
    <property type="match status" value="1"/>
</dbReference>
<name>A0A1H3QD93_9BACT</name>
<dbReference type="PANTHER" id="PTHR11669:SF8">
    <property type="entry name" value="DNA POLYMERASE III SUBUNIT DELTA"/>
    <property type="match status" value="1"/>
</dbReference>
<dbReference type="InterPro" id="IPR050238">
    <property type="entry name" value="DNA_Rep/Repair_Clamp_Loader"/>
</dbReference>
<reference evidence="1 2" key="1">
    <citation type="submission" date="2016-10" db="EMBL/GenBank/DDBJ databases">
        <authorList>
            <person name="Varghese N."/>
            <person name="Submissions S."/>
        </authorList>
    </citation>
    <scope>NUCLEOTIDE SEQUENCE [LARGE SCALE GENOMIC DNA]</scope>
    <source>
        <strain evidence="1 2">DSM 17997</strain>
    </source>
</reference>
<proteinExistence type="predicted"/>
<comment type="caution">
    <text evidence="1">The sequence shown here is derived from an EMBL/GenBank/DDBJ whole genome shotgun (WGS) entry which is preliminary data.</text>
</comment>
<accession>A0A1H3QD93</accession>
<dbReference type="EMBL" id="FNQC01000006">
    <property type="protein sequence ID" value="SDZ11327.1"/>
    <property type="molecule type" value="Genomic_DNA"/>
</dbReference>
<keyword evidence="2" id="KW-1185">Reference proteome</keyword>
<dbReference type="Proteomes" id="UP000199663">
    <property type="component" value="Unassembled WGS sequence"/>
</dbReference>
<protein>
    <submittedName>
        <fullName evidence="1">DNA polymerase-3 subunit delta</fullName>
    </submittedName>
</protein>
<dbReference type="Gene3D" id="3.40.50.300">
    <property type="entry name" value="P-loop containing nucleotide triphosphate hydrolases"/>
    <property type="match status" value="1"/>
</dbReference>